<comment type="caution">
    <text evidence="6">The sequence shown here is derived from an EMBL/GenBank/DDBJ whole genome shotgun (WGS) entry which is preliminary data.</text>
</comment>
<dbReference type="AlphaFoldDB" id="X1LJN5"/>
<dbReference type="InterPro" id="IPR054728">
    <property type="entry name" value="RsmB-like_ferredoxin"/>
</dbReference>
<dbReference type="InterPro" id="IPR049560">
    <property type="entry name" value="MeTrfase_RsmB-F_NOP2_cat"/>
</dbReference>
<dbReference type="PRINTS" id="PR02008">
    <property type="entry name" value="RCMTFAMILY"/>
</dbReference>
<dbReference type="SUPFAM" id="SSF53335">
    <property type="entry name" value="S-adenosyl-L-methionine-dependent methyltransferases"/>
    <property type="match status" value="1"/>
</dbReference>
<protein>
    <recommendedName>
        <fullName evidence="5">SAM-dependent MTase RsmB/NOP-type domain-containing protein</fullName>
    </recommendedName>
</protein>
<feature type="domain" description="SAM-dependent MTase RsmB/NOP-type" evidence="5">
    <location>
        <begin position="84"/>
        <end position="272"/>
    </location>
</feature>
<dbReference type="Pfam" id="PF01189">
    <property type="entry name" value="Methyltr_RsmB-F"/>
    <property type="match status" value="1"/>
</dbReference>
<evidence type="ECO:0000256" key="1">
    <source>
        <dbReference type="ARBA" id="ARBA00022603"/>
    </source>
</evidence>
<dbReference type="Gene3D" id="1.10.940.10">
    <property type="entry name" value="NusB-like"/>
    <property type="match status" value="1"/>
</dbReference>
<keyword evidence="4" id="KW-0694">RNA-binding</keyword>
<sequence>MTIDVILKNVLRIAVYQYLFLDRIPIYAIVNEAANFGRTIKERGLINAVLRGIIRNKKVQELRIPKAWVLKTIVDAYPVEGEKIIESFKIRPTPYIRVNLLKSNIEEAEAKLDTIDVEYKKANWFPEFKVVNRLGNIINDSILKDGYISIHDEAQGLICHLVTPKPGEKIVDLCAAPGSKTTYMAELMENKGMILAIEVSDVRMKMVLENAVRLGLTIVRPVIADGRNYAIEDIDKVLVDAPCSNSGVIAKRPEVKERVNNKVIRRLAKLQY</sequence>
<dbReference type="Pfam" id="PF01029">
    <property type="entry name" value="NusB"/>
    <property type="match status" value="1"/>
</dbReference>
<proteinExistence type="predicted"/>
<keyword evidence="3" id="KW-0949">S-adenosyl-L-methionine</keyword>
<dbReference type="GO" id="GO:0003723">
    <property type="term" value="F:RNA binding"/>
    <property type="evidence" value="ECO:0007669"/>
    <property type="project" value="UniProtKB-KW"/>
</dbReference>
<dbReference type="GO" id="GO:0006355">
    <property type="term" value="P:regulation of DNA-templated transcription"/>
    <property type="evidence" value="ECO:0007669"/>
    <property type="project" value="InterPro"/>
</dbReference>
<keyword evidence="2" id="KW-0808">Transferase</keyword>
<accession>X1LJN5</accession>
<dbReference type="InterPro" id="IPR001678">
    <property type="entry name" value="MeTrfase_RsmB-F_NOP2_dom"/>
</dbReference>
<dbReference type="InterPro" id="IPR006027">
    <property type="entry name" value="NusB_RsmB_TIM44"/>
</dbReference>
<name>X1LJN5_9ZZZZ</name>
<reference evidence="6" key="1">
    <citation type="journal article" date="2014" name="Front. Microbiol.">
        <title>High frequency of phylogenetically diverse reductive dehalogenase-homologous genes in deep subseafloor sedimentary metagenomes.</title>
        <authorList>
            <person name="Kawai M."/>
            <person name="Futagami T."/>
            <person name="Toyoda A."/>
            <person name="Takaki Y."/>
            <person name="Nishi S."/>
            <person name="Hori S."/>
            <person name="Arai W."/>
            <person name="Tsubouchi T."/>
            <person name="Morono Y."/>
            <person name="Uchiyama I."/>
            <person name="Ito T."/>
            <person name="Fujiyama A."/>
            <person name="Inagaki F."/>
            <person name="Takami H."/>
        </authorList>
    </citation>
    <scope>NUCLEOTIDE SEQUENCE</scope>
    <source>
        <strain evidence="6">Expedition CK06-06</strain>
    </source>
</reference>
<evidence type="ECO:0000256" key="2">
    <source>
        <dbReference type="ARBA" id="ARBA00022679"/>
    </source>
</evidence>
<keyword evidence="1" id="KW-0489">Methyltransferase</keyword>
<dbReference type="Pfam" id="PF22458">
    <property type="entry name" value="RsmF-B_ferredox"/>
    <property type="match status" value="1"/>
</dbReference>
<dbReference type="PROSITE" id="PS51686">
    <property type="entry name" value="SAM_MT_RSMB_NOP"/>
    <property type="match status" value="1"/>
</dbReference>
<evidence type="ECO:0000256" key="4">
    <source>
        <dbReference type="ARBA" id="ARBA00022884"/>
    </source>
</evidence>
<evidence type="ECO:0000313" key="6">
    <source>
        <dbReference type="EMBL" id="GAI06031.1"/>
    </source>
</evidence>
<evidence type="ECO:0000259" key="5">
    <source>
        <dbReference type="PROSITE" id="PS51686"/>
    </source>
</evidence>
<dbReference type="InterPro" id="IPR023267">
    <property type="entry name" value="RCMT"/>
</dbReference>
<feature type="non-terminal residue" evidence="6">
    <location>
        <position position="272"/>
    </location>
</feature>
<evidence type="ECO:0000256" key="3">
    <source>
        <dbReference type="ARBA" id="ARBA00022691"/>
    </source>
</evidence>
<dbReference type="SUPFAM" id="SSF48013">
    <property type="entry name" value="NusB-like"/>
    <property type="match status" value="1"/>
</dbReference>
<gene>
    <name evidence="6" type="ORF">S06H3_12178</name>
</gene>
<dbReference type="InterPro" id="IPR029063">
    <property type="entry name" value="SAM-dependent_MTases_sf"/>
</dbReference>
<dbReference type="PANTHER" id="PTHR22807">
    <property type="entry name" value="NOP2 YEAST -RELATED NOL1/NOP2/FMU SUN DOMAIN-CONTAINING"/>
    <property type="match status" value="1"/>
</dbReference>
<dbReference type="GO" id="GO:0001510">
    <property type="term" value="P:RNA methylation"/>
    <property type="evidence" value="ECO:0007669"/>
    <property type="project" value="InterPro"/>
</dbReference>
<dbReference type="GO" id="GO:0008173">
    <property type="term" value="F:RNA methyltransferase activity"/>
    <property type="evidence" value="ECO:0007669"/>
    <property type="project" value="InterPro"/>
</dbReference>
<dbReference type="PANTHER" id="PTHR22807:SF53">
    <property type="entry name" value="RIBOSOMAL RNA SMALL SUBUNIT METHYLTRANSFERASE B-RELATED"/>
    <property type="match status" value="1"/>
</dbReference>
<organism evidence="6">
    <name type="scientific">marine sediment metagenome</name>
    <dbReference type="NCBI Taxonomy" id="412755"/>
    <lineage>
        <taxon>unclassified sequences</taxon>
        <taxon>metagenomes</taxon>
        <taxon>ecological metagenomes</taxon>
    </lineage>
</organism>
<dbReference type="InterPro" id="IPR035926">
    <property type="entry name" value="NusB-like_sf"/>
</dbReference>
<dbReference type="Gene3D" id="3.40.50.150">
    <property type="entry name" value="Vaccinia Virus protein VP39"/>
    <property type="match status" value="1"/>
</dbReference>
<dbReference type="EMBL" id="BARV01005973">
    <property type="protein sequence ID" value="GAI06031.1"/>
    <property type="molecule type" value="Genomic_DNA"/>
</dbReference>